<dbReference type="AlphaFoldDB" id="A0A2T2ZYN4"/>
<evidence type="ECO:0000256" key="1">
    <source>
        <dbReference type="SAM" id="MobiDB-lite"/>
    </source>
</evidence>
<name>A0A2T2ZYN4_9PEZI</name>
<keyword evidence="3" id="KW-1185">Reference proteome</keyword>
<evidence type="ECO:0000313" key="3">
    <source>
        <dbReference type="Proteomes" id="UP000241462"/>
    </source>
</evidence>
<dbReference type="EMBL" id="KZ678556">
    <property type="protein sequence ID" value="PSR79737.1"/>
    <property type="molecule type" value="Genomic_DNA"/>
</dbReference>
<feature type="region of interest" description="Disordered" evidence="1">
    <location>
        <begin position="92"/>
        <end position="140"/>
    </location>
</feature>
<proteinExistence type="predicted"/>
<evidence type="ECO:0000313" key="2">
    <source>
        <dbReference type="EMBL" id="PSR79737.1"/>
    </source>
</evidence>
<accession>A0A2T2ZYN4</accession>
<gene>
    <name evidence="2" type="ORF">BD289DRAFT_87146</name>
</gene>
<dbReference type="Proteomes" id="UP000241462">
    <property type="component" value="Unassembled WGS sequence"/>
</dbReference>
<organism evidence="2 3">
    <name type="scientific">Coniella lustricola</name>
    <dbReference type="NCBI Taxonomy" id="2025994"/>
    <lineage>
        <taxon>Eukaryota</taxon>
        <taxon>Fungi</taxon>
        <taxon>Dikarya</taxon>
        <taxon>Ascomycota</taxon>
        <taxon>Pezizomycotina</taxon>
        <taxon>Sordariomycetes</taxon>
        <taxon>Sordariomycetidae</taxon>
        <taxon>Diaporthales</taxon>
        <taxon>Schizoparmaceae</taxon>
        <taxon>Coniella</taxon>
    </lineage>
</organism>
<reference evidence="2 3" key="1">
    <citation type="journal article" date="2018" name="Mycol. Prog.">
        <title>Coniella lustricola, a new species from submerged detritus.</title>
        <authorList>
            <person name="Raudabaugh D.B."/>
            <person name="Iturriaga T."/>
            <person name="Carver A."/>
            <person name="Mondo S."/>
            <person name="Pangilinan J."/>
            <person name="Lipzen A."/>
            <person name="He G."/>
            <person name="Amirebrahimi M."/>
            <person name="Grigoriev I.V."/>
            <person name="Miller A.N."/>
        </authorList>
    </citation>
    <scope>NUCLEOTIDE SEQUENCE [LARGE SCALE GENOMIC DNA]</scope>
    <source>
        <strain evidence="2 3">B22-T-1</strain>
    </source>
</reference>
<sequence>MVDYCVAARFVLVVLRWPSELYWGAKLRIVLPSLPSRQQIATLMPSHRTNHGRQTDVFFFHVKLATLHADAGAQVSVIAKIPKSSHLRVHLGKNKRQDIHPHETVPKKDDKRCKKQPSRSSPCLPHPPHPSRNRRSANRTDTLYSFPKYVHSMKEPTFTKSSSHVCKKKHQVKLKIETTGRRGF</sequence>
<dbReference type="InParanoid" id="A0A2T2ZYN4"/>
<protein>
    <submittedName>
        <fullName evidence="2">Uncharacterized protein</fullName>
    </submittedName>
</protein>
<feature type="compositionally biased region" description="Basic and acidic residues" evidence="1">
    <location>
        <begin position="95"/>
        <end position="112"/>
    </location>
</feature>